<keyword evidence="4" id="KW-1003">Cell membrane</keyword>
<dbReference type="EC" id="2.7.13.3" evidence="3"/>
<dbReference type="STRING" id="381751.SAMN05444391_0203"/>
<keyword evidence="11 12" id="KW-0472">Membrane</keyword>
<keyword evidence="5" id="KW-0597">Phosphoprotein</keyword>
<evidence type="ECO:0000256" key="4">
    <source>
        <dbReference type="ARBA" id="ARBA00022475"/>
    </source>
</evidence>
<dbReference type="GO" id="GO:0005524">
    <property type="term" value="F:ATP binding"/>
    <property type="evidence" value="ECO:0007669"/>
    <property type="project" value="UniProtKB-KW"/>
</dbReference>
<evidence type="ECO:0000256" key="8">
    <source>
        <dbReference type="ARBA" id="ARBA00022777"/>
    </source>
</evidence>
<evidence type="ECO:0000256" key="1">
    <source>
        <dbReference type="ARBA" id="ARBA00000085"/>
    </source>
</evidence>
<dbReference type="RefSeq" id="WP_079653399.1">
    <property type="nucleotide sequence ID" value="NZ_LT670846.1"/>
</dbReference>
<evidence type="ECO:0000256" key="7">
    <source>
        <dbReference type="ARBA" id="ARBA00022741"/>
    </source>
</evidence>
<dbReference type="PROSITE" id="PS50885">
    <property type="entry name" value="HAMP"/>
    <property type="match status" value="1"/>
</dbReference>
<keyword evidence="10" id="KW-0902">Two-component regulatory system</keyword>
<dbReference type="EMBL" id="LT670846">
    <property type="protein sequence ID" value="SHK18565.1"/>
    <property type="molecule type" value="Genomic_DNA"/>
</dbReference>
<dbReference type="OrthoDB" id="14689at2"/>
<keyword evidence="15" id="KW-1185">Reference proteome</keyword>
<comment type="subcellular location">
    <subcellularLocation>
        <location evidence="2">Cell membrane</location>
        <topology evidence="2">Multi-pass membrane protein</topology>
    </subcellularLocation>
</comment>
<evidence type="ECO:0000259" key="13">
    <source>
        <dbReference type="PROSITE" id="PS50885"/>
    </source>
</evidence>
<evidence type="ECO:0000256" key="6">
    <source>
        <dbReference type="ARBA" id="ARBA00022679"/>
    </source>
</evidence>
<dbReference type="Pfam" id="PF11845">
    <property type="entry name" value="Tll0287-like"/>
    <property type="match status" value="1"/>
</dbReference>
<dbReference type="Pfam" id="PF00672">
    <property type="entry name" value="HAMP"/>
    <property type="match status" value="1"/>
</dbReference>
<keyword evidence="6" id="KW-0808">Transferase</keyword>
<name>A0A1M6QEH3_9AQUI</name>
<dbReference type="CDD" id="cd06225">
    <property type="entry name" value="HAMP"/>
    <property type="match status" value="1"/>
</dbReference>
<dbReference type="Gene3D" id="6.10.340.10">
    <property type="match status" value="1"/>
</dbReference>
<organism evidence="14 15">
    <name type="scientific">Thermocrinis minervae</name>
    <dbReference type="NCBI Taxonomy" id="381751"/>
    <lineage>
        <taxon>Bacteria</taxon>
        <taxon>Pseudomonadati</taxon>
        <taxon>Aquificota</taxon>
        <taxon>Aquificia</taxon>
        <taxon>Aquificales</taxon>
        <taxon>Aquificaceae</taxon>
        <taxon>Thermocrinis</taxon>
    </lineage>
</organism>
<dbReference type="PANTHER" id="PTHR45528:SF1">
    <property type="entry name" value="SENSOR HISTIDINE KINASE CPXA"/>
    <property type="match status" value="1"/>
</dbReference>
<accession>A0A1M6QEH3</accession>
<evidence type="ECO:0000313" key="15">
    <source>
        <dbReference type="Proteomes" id="UP000189810"/>
    </source>
</evidence>
<keyword evidence="12" id="KW-0812">Transmembrane</keyword>
<dbReference type="SUPFAM" id="SSF158472">
    <property type="entry name" value="HAMP domain-like"/>
    <property type="match status" value="1"/>
</dbReference>
<evidence type="ECO:0000256" key="5">
    <source>
        <dbReference type="ARBA" id="ARBA00022553"/>
    </source>
</evidence>
<dbReference type="GO" id="GO:0005886">
    <property type="term" value="C:plasma membrane"/>
    <property type="evidence" value="ECO:0007669"/>
    <property type="project" value="UniProtKB-SubCell"/>
</dbReference>
<evidence type="ECO:0000256" key="10">
    <source>
        <dbReference type="ARBA" id="ARBA00023012"/>
    </source>
</evidence>
<keyword evidence="8" id="KW-0418">Kinase</keyword>
<evidence type="ECO:0000256" key="12">
    <source>
        <dbReference type="SAM" id="Phobius"/>
    </source>
</evidence>
<dbReference type="SMART" id="SM00304">
    <property type="entry name" value="HAMP"/>
    <property type="match status" value="1"/>
</dbReference>
<evidence type="ECO:0000256" key="2">
    <source>
        <dbReference type="ARBA" id="ARBA00004651"/>
    </source>
</evidence>
<dbReference type="InterPro" id="IPR003660">
    <property type="entry name" value="HAMP_dom"/>
</dbReference>
<protein>
    <recommendedName>
        <fullName evidence="3">histidine kinase</fullName>
        <ecNumber evidence="3">2.7.13.3</ecNumber>
    </recommendedName>
</protein>
<dbReference type="InterPro" id="IPR050398">
    <property type="entry name" value="HssS/ArlS-like"/>
</dbReference>
<reference evidence="14 15" key="1">
    <citation type="submission" date="2016-11" db="EMBL/GenBank/DDBJ databases">
        <authorList>
            <person name="Jaros S."/>
            <person name="Januszkiewicz K."/>
            <person name="Wedrychowicz H."/>
        </authorList>
    </citation>
    <scope>NUCLEOTIDE SEQUENCE [LARGE SCALE GENOMIC DNA]</scope>
    <source>
        <strain evidence="14 15">DSM 19557</strain>
    </source>
</reference>
<dbReference type="Proteomes" id="UP000189810">
    <property type="component" value="Chromosome I"/>
</dbReference>
<proteinExistence type="predicted"/>
<keyword evidence="7" id="KW-0547">Nucleotide-binding</keyword>
<feature type="domain" description="HAMP" evidence="13">
    <location>
        <begin position="243"/>
        <end position="295"/>
    </location>
</feature>
<keyword evidence="9" id="KW-0067">ATP-binding</keyword>
<evidence type="ECO:0000256" key="3">
    <source>
        <dbReference type="ARBA" id="ARBA00012438"/>
    </source>
</evidence>
<keyword evidence="12" id="KW-1133">Transmembrane helix</keyword>
<gene>
    <name evidence="14" type="ORF">SAMN05444391_0203</name>
</gene>
<sequence length="298" mass="32973">MRLPKPKSIRWKVAIPIVFIGLVSGLSVGLYSYYSEINQAKRNVEDQIRVAMAFTKASREYVRGILRPKIGELLASGCGGVDFVLEAQSSSFFTASIFKDVSERLGSFKLRQVAFNPLNPKDEPSEMEAKVINFLKATNSKEYTGIVEDTTGKQFVYASAVIPDAGCLACHGKRESMPKALLERYKPQYDPNWEVGKVVGAVMVTVPFDAVLAKAQLSGLVKGLVVFSIFLGIILFLIAALNYLVFEPISKLEHKAEEIAKGNVDEPVDITSEDEIGRLAQAFERMRVSIKKVMDLLK</sequence>
<dbReference type="GO" id="GO:0000155">
    <property type="term" value="F:phosphorelay sensor kinase activity"/>
    <property type="evidence" value="ECO:0007669"/>
    <property type="project" value="TreeGrafter"/>
</dbReference>
<evidence type="ECO:0000256" key="9">
    <source>
        <dbReference type="ARBA" id="ARBA00022840"/>
    </source>
</evidence>
<dbReference type="InterPro" id="IPR021796">
    <property type="entry name" value="Tll0287-like_dom"/>
</dbReference>
<feature type="transmembrane region" description="Helical" evidence="12">
    <location>
        <begin position="12"/>
        <end position="34"/>
    </location>
</feature>
<dbReference type="AlphaFoldDB" id="A0A1M6QEH3"/>
<feature type="transmembrane region" description="Helical" evidence="12">
    <location>
        <begin position="224"/>
        <end position="246"/>
    </location>
</feature>
<dbReference type="PANTHER" id="PTHR45528">
    <property type="entry name" value="SENSOR HISTIDINE KINASE CPXA"/>
    <property type="match status" value="1"/>
</dbReference>
<evidence type="ECO:0000256" key="11">
    <source>
        <dbReference type="ARBA" id="ARBA00023136"/>
    </source>
</evidence>
<comment type="catalytic activity">
    <reaction evidence="1">
        <text>ATP + protein L-histidine = ADP + protein N-phospho-L-histidine.</text>
        <dbReference type="EC" id="2.7.13.3"/>
    </reaction>
</comment>
<evidence type="ECO:0000313" key="14">
    <source>
        <dbReference type="EMBL" id="SHK18565.1"/>
    </source>
</evidence>